<accession>A0A937IJX8</accession>
<dbReference type="InterPro" id="IPR050222">
    <property type="entry name" value="MATE_MdtK"/>
</dbReference>
<proteinExistence type="predicted"/>
<dbReference type="PIRSF" id="PIRSF006603">
    <property type="entry name" value="DinF"/>
    <property type="match status" value="1"/>
</dbReference>
<dbReference type="GO" id="GO:0042910">
    <property type="term" value="F:xenobiotic transmembrane transporter activity"/>
    <property type="evidence" value="ECO:0007669"/>
    <property type="project" value="InterPro"/>
</dbReference>
<feature type="transmembrane region" description="Helical" evidence="10">
    <location>
        <begin position="16"/>
        <end position="34"/>
    </location>
</feature>
<dbReference type="PANTHER" id="PTHR43298">
    <property type="entry name" value="MULTIDRUG RESISTANCE PROTEIN NORM-RELATED"/>
    <property type="match status" value="1"/>
</dbReference>
<dbReference type="GO" id="GO:0015297">
    <property type="term" value="F:antiporter activity"/>
    <property type="evidence" value="ECO:0007669"/>
    <property type="project" value="UniProtKB-KW"/>
</dbReference>
<gene>
    <name evidence="11" type="ORF">ISQ61_02335</name>
</gene>
<protein>
    <recommendedName>
        <fullName evidence="9">Multidrug-efflux transporter</fullName>
    </recommendedName>
</protein>
<evidence type="ECO:0000256" key="6">
    <source>
        <dbReference type="ARBA" id="ARBA00022989"/>
    </source>
</evidence>
<evidence type="ECO:0000256" key="5">
    <source>
        <dbReference type="ARBA" id="ARBA00022692"/>
    </source>
</evidence>
<dbReference type="Pfam" id="PF01554">
    <property type="entry name" value="MatE"/>
    <property type="match status" value="2"/>
</dbReference>
<dbReference type="GO" id="GO:0005886">
    <property type="term" value="C:plasma membrane"/>
    <property type="evidence" value="ECO:0007669"/>
    <property type="project" value="UniProtKB-SubCell"/>
</dbReference>
<feature type="transmembrane region" description="Helical" evidence="10">
    <location>
        <begin position="163"/>
        <end position="183"/>
    </location>
</feature>
<keyword evidence="3" id="KW-0050">Antiport</keyword>
<comment type="subcellular location">
    <subcellularLocation>
        <location evidence="1">Cell inner membrane</location>
        <topology evidence="1">Multi-pass membrane protein</topology>
    </subcellularLocation>
</comment>
<dbReference type="Proteomes" id="UP000704935">
    <property type="component" value="Unassembled WGS sequence"/>
</dbReference>
<evidence type="ECO:0000256" key="3">
    <source>
        <dbReference type="ARBA" id="ARBA00022449"/>
    </source>
</evidence>
<evidence type="ECO:0000256" key="7">
    <source>
        <dbReference type="ARBA" id="ARBA00023065"/>
    </source>
</evidence>
<evidence type="ECO:0000256" key="2">
    <source>
        <dbReference type="ARBA" id="ARBA00022448"/>
    </source>
</evidence>
<evidence type="ECO:0000256" key="4">
    <source>
        <dbReference type="ARBA" id="ARBA00022475"/>
    </source>
</evidence>
<keyword evidence="7" id="KW-0406">Ion transport</keyword>
<comment type="caution">
    <text evidence="11">The sequence shown here is derived from an EMBL/GenBank/DDBJ whole genome shotgun (WGS) entry which is preliminary data.</text>
</comment>
<sequence length="451" mass="49903">MIDLNVANFYREAKRFLAIGVPILGTQIVMYGLTTTDYIMAGYYSSDDLAGLGLAASIFNPLYFLTAGVMFGINPIVAQLYGQKSFEEIKLKIRRFIWVAFFIGFLFFLALSNAYLIFNFIEAEQNIKQIAIDYLKIISLGAIPMTIYQALRGYSEGITETNTVFLISLAIFLLNIPLNYLFIFYFDLGGVGCGYATTVLVVMGLICFWLITLFSDRYKETRLYGKFINPEISSSIELFKIGIPISFGVFVELSMFSGAALIISFFGATALAGHTIALNLVGLLFMLPLSLGLASAIRVGNLIGEKNYTQANYATNFSLKISLLVASINMIAIIVFGSFLISIYTDNSEVAMMALVLLYYAVIFQIPDAVGFSAVGSLRGHKDTFGPMVNLVISYWVFALPLGVYFAFGDGKYVPNQAEGMWIGMIIGIVVSMILNLSRLKTKKNKLKELF</sequence>
<name>A0A937IJX8_9GAMM</name>
<evidence type="ECO:0000256" key="1">
    <source>
        <dbReference type="ARBA" id="ARBA00004429"/>
    </source>
</evidence>
<evidence type="ECO:0000313" key="11">
    <source>
        <dbReference type="EMBL" id="MBL6820067.1"/>
    </source>
</evidence>
<feature type="transmembrane region" description="Helical" evidence="10">
    <location>
        <begin position="96"/>
        <end position="118"/>
    </location>
</feature>
<dbReference type="InterPro" id="IPR002528">
    <property type="entry name" value="MATE_fam"/>
</dbReference>
<feature type="transmembrane region" description="Helical" evidence="10">
    <location>
        <begin position="276"/>
        <end position="300"/>
    </location>
</feature>
<feature type="transmembrane region" description="Helical" evidence="10">
    <location>
        <begin position="247"/>
        <end position="270"/>
    </location>
</feature>
<organism evidence="11 12">
    <name type="scientific">SAR86 cluster bacterium</name>
    <dbReference type="NCBI Taxonomy" id="2030880"/>
    <lineage>
        <taxon>Bacteria</taxon>
        <taxon>Pseudomonadati</taxon>
        <taxon>Pseudomonadota</taxon>
        <taxon>Gammaproteobacteria</taxon>
        <taxon>SAR86 cluster</taxon>
    </lineage>
</organism>
<feature type="transmembrane region" description="Helical" evidence="10">
    <location>
        <begin position="350"/>
        <end position="376"/>
    </location>
</feature>
<dbReference type="PANTHER" id="PTHR43298:SF2">
    <property type="entry name" value="FMN_FAD EXPORTER YEEO-RELATED"/>
    <property type="match status" value="1"/>
</dbReference>
<evidence type="ECO:0000313" key="12">
    <source>
        <dbReference type="Proteomes" id="UP000704935"/>
    </source>
</evidence>
<keyword evidence="6 10" id="KW-1133">Transmembrane helix</keyword>
<dbReference type="AlphaFoldDB" id="A0A937IJX8"/>
<evidence type="ECO:0000256" key="8">
    <source>
        <dbReference type="ARBA" id="ARBA00023136"/>
    </source>
</evidence>
<keyword evidence="4" id="KW-1003">Cell membrane</keyword>
<dbReference type="InterPro" id="IPR048279">
    <property type="entry name" value="MdtK-like"/>
</dbReference>
<dbReference type="GO" id="GO:0006811">
    <property type="term" value="P:monoatomic ion transport"/>
    <property type="evidence" value="ECO:0007669"/>
    <property type="project" value="UniProtKB-KW"/>
</dbReference>
<evidence type="ECO:0000256" key="10">
    <source>
        <dbReference type="SAM" id="Phobius"/>
    </source>
</evidence>
<dbReference type="CDD" id="cd13131">
    <property type="entry name" value="MATE_NorM_like"/>
    <property type="match status" value="1"/>
</dbReference>
<evidence type="ECO:0000256" key="9">
    <source>
        <dbReference type="ARBA" id="ARBA00031636"/>
    </source>
</evidence>
<reference evidence="11" key="1">
    <citation type="submission" date="2020-10" db="EMBL/GenBank/DDBJ databases">
        <title>Microbiome of the Black Sea water column analyzed by genome centric metagenomics.</title>
        <authorList>
            <person name="Cabello-Yeves P.J."/>
            <person name="Callieri C."/>
            <person name="Picazo A."/>
            <person name="Mehrshad M."/>
            <person name="Haro-Moreno J.M."/>
            <person name="Roda-Garcia J."/>
            <person name="Dzembekova N."/>
            <person name="Slabakova V."/>
            <person name="Slabakova N."/>
            <person name="Moncheva S."/>
            <person name="Rodriguez-Valera F."/>
        </authorList>
    </citation>
    <scope>NUCLEOTIDE SEQUENCE</scope>
    <source>
        <strain evidence="11">BS307-5m-G47</strain>
    </source>
</reference>
<feature type="transmembrane region" description="Helical" evidence="10">
    <location>
        <begin position="321"/>
        <end position="344"/>
    </location>
</feature>
<feature type="transmembrane region" description="Helical" evidence="10">
    <location>
        <begin position="130"/>
        <end position="151"/>
    </location>
</feature>
<dbReference type="NCBIfam" id="TIGR00797">
    <property type="entry name" value="matE"/>
    <property type="match status" value="1"/>
</dbReference>
<keyword evidence="8 10" id="KW-0472">Membrane</keyword>
<dbReference type="EMBL" id="JADHQA010000007">
    <property type="protein sequence ID" value="MBL6820067.1"/>
    <property type="molecule type" value="Genomic_DNA"/>
</dbReference>
<feature type="transmembrane region" description="Helical" evidence="10">
    <location>
        <begin position="195"/>
        <end position="214"/>
    </location>
</feature>
<keyword evidence="2" id="KW-0813">Transport</keyword>
<feature type="transmembrane region" description="Helical" evidence="10">
    <location>
        <begin position="54"/>
        <end position="76"/>
    </location>
</feature>
<keyword evidence="5 10" id="KW-0812">Transmembrane</keyword>
<feature type="transmembrane region" description="Helical" evidence="10">
    <location>
        <begin position="420"/>
        <end position="438"/>
    </location>
</feature>
<feature type="transmembrane region" description="Helical" evidence="10">
    <location>
        <begin position="388"/>
        <end position="408"/>
    </location>
</feature>